<organism evidence="2 3">
    <name type="scientific">Crossiella equi</name>
    <dbReference type="NCBI Taxonomy" id="130796"/>
    <lineage>
        <taxon>Bacteria</taxon>
        <taxon>Bacillati</taxon>
        <taxon>Actinomycetota</taxon>
        <taxon>Actinomycetes</taxon>
        <taxon>Pseudonocardiales</taxon>
        <taxon>Pseudonocardiaceae</taxon>
        <taxon>Crossiella</taxon>
    </lineage>
</organism>
<dbReference type="PANTHER" id="PTHR33744:SF17">
    <property type="entry name" value="CONSERVED PROTEIN"/>
    <property type="match status" value="1"/>
</dbReference>
<name>A0ABS5A6Q5_9PSEU</name>
<dbReference type="InterPro" id="IPR042070">
    <property type="entry name" value="PucR_C-HTH_sf"/>
</dbReference>
<accession>A0ABS5A6Q5</accession>
<evidence type="ECO:0000313" key="2">
    <source>
        <dbReference type="EMBL" id="MBP2472274.1"/>
    </source>
</evidence>
<comment type="caution">
    <text evidence="2">The sequence shown here is derived from an EMBL/GenBank/DDBJ whole genome shotgun (WGS) entry which is preliminary data.</text>
</comment>
<dbReference type="Proteomes" id="UP001519363">
    <property type="component" value="Unassembled WGS sequence"/>
</dbReference>
<protein>
    <recommendedName>
        <fullName evidence="1">PucR C-terminal helix-turn-helix domain-containing protein</fullName>
    </recommendedName>
</protein>
<dbReference type="RefSeq" id="WP_209706438.1">
    <property type="nucleotide sequence ID" value="NZ_JAGIOO010000001.1"/>
</dbReference>
<evidence type="ECO:0000313" key="3">
    <source>
        <dbReference type="Proteomes" id="UP001519363"/>
    </source>
</evidence>
<dbReference type="InterPro" id="IPR025736">
    <property type="entry name" value="PucR_C-HTH_dom"/>
</dbReference>
<dbReference type="EMBL" id="JAGIOO010000001">
    <property type="protein sequence ID" value="MBP2472274.1"/>
    <property type="molecule type" value="Genomic_DNA"/>
</dbReference>
<dbReference type="InterPro" id="IPR051448">
    <property type="entry name" value="CdaR-like_regulators"/>
</dbReference>
<dbReference type="Pfam" id="PF13556">
    <property type="entry name" value="HTH_30"/>
    <property type="match status" value="1"/>
</dbReference>
<dbReference type="PANTHER" id="PTHR33744">
    <property type="entry name" value="CARBOHYDRATE DIACID REGULATOR"/>
    <property type="match status" value="1"/>
</dbReference>
<gene>
    <name evidence="2" type="ORF">JOF53_001146</name>
</gene>
<dbReference type="Gene3D" id="1.10.10.2840">
    <property type="entry name" value="PucR C-terminal helix-turn-helix domain"/>
    <property type="match status" value="1"/>
</dbReference>
<reference evidence="2 3" key="1">
    <citation type="submission" date="2021-03" db="EMBL/GenBank/DDBJ databases">
        <title>Sequencing the genomes of 1000 actinobacteria strains.</title>
        <authorList>
            <person name="Klenk H.-P."/>
        </authorList>
    </citation>
    <scope>NUCLEOTIDE SEQUENCE [LARGE SCALE GENOMIC DNA]</scope>
    <source>
        <strain evidence="2 3">DSM 44580</strain>
    </source>
</reference>
<keyword evidence="3" id="KW-1185">Reference proteome</keyword>
<proteinExistence type="predicted"/>
<sequence>MGESPNIGGTSEELYALADAIAAVVGGSVSIEDLDNRVLAYSSLPGQRIDELRRRGILDRRVPDHPQQPDQYRHVLTATGIVRPPVLAPDELPRAAVAIRAGDRPLGTIWAIEGETPLCPRGESALLDGARLAATHLLCRRSATELDRQLREQALRAALAGDSPAEQTRTRLALPARPRLTLLGLAQARDHPLEVRLGPVVARHWAAVTTEAAVTTVNRTAYVLLPASEPETARRLAEQAVAALDRTLAAPVRCALSRTTADAADLPALRAEVDDVLRVTTAADGPPVAALADVHSAVLLAHLSDELARRPALRHPGIDAMTDHDRTRRTQYAATVTAWLDAAGNIGEAARCLAVHPNTLKYRLRRVRELFGVDVLGHPDDRLSCWLQLRLRQPPV</sequence>
<feature type="domain" description="PucR C-terminal helix-turn-helix" evidence="1">
    <location>
        <begin position="333"/>
        <end position="391"/>
    </location>
</feature>
<evidence type="ECO:0000259" key="1">
    <source>
        <dbReference type="Pfam" id="PF13556"/>
    </source>
</evidence>